<dbReference type="GO" id="GO:0046474">
    <property type="term" value="P:glycerophospholipid biosynthetic process"/>
    <property type="evidence" value="ECO:0007669"/>
    <property type="project" value="TreeGrafter"/>
</dbReference>
<dbReference type="InterPro" id="IPR023214">
    <property type="entry name" value="HAD_sf"/>
</dbReference>
<accession>A0A8C4Z8Y4</accession>
<dbReference type="OMA" id="WPFHDLT"/>
<evidence type="ECO:0000313" key="4">
    <source>
        <dbReference type="Ensembl" id="ENSGMOP00000009742.2"/>
    </source>
</evidence>
<gene>
    <name evidence="4" type="primary">zgc:77375</name>
</gene>
<dbReference type="AlphaFoldDB" id="A0A8C4Z8Y4"/>
<dbReference type="PANTHER" id="PTHR14269">
    <property type="entry name" value="CDP-DIACYLGLYCEROL--GLYCEROL-3-PHOSPHATE 3-PHOSPHATIDYLTRANSFERASE-RELATED"/>
    <property type="match status" value="1"/>
</dbReference>
<dbReference type="GeneTree" id="ENSGT00940000164112"/>
<dbReference type="InterPro" id="IPR006357">
    <property type="entry name" value="HAD-SF_hydro_IIA"/>
</dbReference>
<dbReference type="InterPro" id="IPR006353">
    <property type="entry name" value="HAD-SF_hydro_IIA_CECR5"/>
</dbReference>
<dbReference type="Proteomes" id="UP000694546">
    <property type="component" value="Chromosome 13"/>
</dbReference>
<dbReference type="GO" id="GO:0005739">
    <property type="term" value="C:mitochondrion"/>
    <property type="evidence" value="ECO:0007669"/>
    <property type="project" value="TreeGrafter"/>
</dbReference>
<dbReference type="NCBIfam" id="TIGR01456">
    <property type="entry name" value="CECR5"/>
    <property type="match status" value="1"/>
</dbReference>
<dbReference type="Ensembl" id="ENSGMOT00000010003.2">
    <property type="protein sequence ID" value="ENSGMOP00000009742.2"/>
    <property type="gene ID" value="ENSGMOG00000009106.2"/>
</dbReference>
<evidence type="ECO:0000256" key="3">
    <source>
        <dbReference type="ARBA" id="ARBA00069384"/>
    </source>
</evidence>
<dbReference type="FunFam" id="3.40.50.1000:FF:000081">
    <property type="entry name" value="Haloacid dehalogenase like hydrolase domain containing 5"/>
    <property type="match status" value="1"/>
</dbReference>
<evidence type="ECO:0000256" key="2">
    <source>
        <dbReference type="ARBA" id="ARBA00022729"/>
    </source>
</evidence>
<dbReference type="Gene3D" id="3.40.50.1000">
    <property type="entry name" value="HAD superfamily/HAD-like"/>
    <property type="match status" value="2"/>
</dbReference>
<dbReference type="OrthoDB" id="10251048at2759"/>
<evidence type="ECO:0000313" key="5">
    <source>
        <dbReference type="Proteomes" id="UP000694546"/>
    </source>
</evidence>
<keyword evidence="5" id="KW-1185">Reference proteome</keyword>
<dbReference type="NCBIfam" id="TIGR01460">
    <property type="entry name" value="HAD-SF-IIA"/>
    <property type="match status" value="1"/>
</dbReference>
<dbReference type="InterPro" id="IPR050324">
    <property type="entry name" value="CDP-alcohol_PTase-I"/>
</dbReference>
<proteinExistence type="inferred from homology"/>
<dbReference type="PANTHER" id="PTHR14269:SF43">
    <property type="entry name" value="HALOACID DEHALOGENASE-LIKE HYDROLASE DOMAIN-CONTAINING 5"/>
    <property type="match status" value="1"/>
</dbReference>
<organism evidence="4 5">
    <name type="scientific">Gadus morhua</name>
    <name type="common">Atlantic cod</name>
    <dbReference type="NCBI Taxonomy" id="8049"/>
    <lineage>
        <taxon>Eukaryota</taxon>
        <taxon>Metazoa</taxon>
        <taxon>Chordata</taxon>
        <taxon>Craniata</taxon>
        <taxon>Vertebrata</taxon>
        <taxon>Euteleostomi</taxon>
        <taxon>Actinopterygii</taxon>
        <taxon>Neopterygii</taxon>
        <taxon>Teleostei</taxon>
        <taxon>Neoteleostei</taxon>
        <taxon>Acanthomorphata</taxon>
        <taxon>Zeiogadaria</taxon>
        <taxon>Gadariae</taxon>
        <taxon>Gadiformes</taxon>
        <taxon>Gadoidei</taxon>
        <taxon>Gadidae</taxon>
        <taxon>Gadus</taxon>
    </lineage>
</organism>
<dbReference type="InterPro" id="IPR036412">
    <property type="entry name" value="HAD-like_sf"/>
</dbReference>
<reference evidence="4" key="1">
    <citation type="submission" date="2025-08" db="UniProtKB">
        <authorList>
            <consortium name="Ensembl"/>
        </authorList>
    </citation>
    <scope>IDENTIFICATION</scope>
</reference>
<dbReference type="SUPFAM" id="SSF56784">
    <property type="entry name" value="HAD-like"/>
    <property type="match status" value="1"/>
</dbReference>
<protein>
    <recommendedName>
        <fullName evidence="3">Haloacid dehalogenase-like hydrolase domain-containing 5</fullName>
    </recommendedName>
</protein>
<sequence>MQVLRRRVLDRLFTQTRGLCLDHRSRRSKPGLLVDVDGVLLRGRSVIPAARRVFQRLQDAAGHFRLPVVFVTNAGSCLRHNKAQQLSDMLGIKVTPDQVLLSHGPLQMFQSFHEKCVLVSGQGPVADIAQDLGFTNVITIDQLREQHPLLDMVDHNRRPSVTVTPQEKRRIEAVILFGEPIRWETNLQLLMDVLLTNGNPASPHCLNMSTQLPVLACNTDLLWLADAPSPRLGHGVFMLCLESVFWKLAGQRLRYEAVMGKPSLLTYQHAELVIRQQTANQGWDTPVTNLYAIGDNLMTDVYGANSYNRYLKQQLAAPAAKALAQGRGTEWRAAPLQVEGQLATPSATQCHSILVCTGVFNPDAALPIEQGTADAELMEPDYIVEDVEAAIDLIFQKEGFDL</sequence>
<name>A0A8C4Z8Y4_GADMO</name>
<comment type="similarity">
    <text evidence="1">Belongs to the HAD-like hydrolase superfamily.</text>
</comment>
<keyword evidence="2" id="KW-0732">Signal</keyword>
<evidence type="ECO:0000256" key="1">
    <source>
        <dbReference type="ARBA" id="ARBA00007958"/>
    </source>
</evidence>
<dbReference type="Pfam" id="PF13344">
    <property type="entry name" value="Hydrolase_6"/>
    <property type="match status" value="1"/>
</dbReference>
<reference evidence="4" key="2">
    <citation type="submission" date="2025-09" db="UniProtKB">
        <authorList>
            <consortium name="Ensembl"/>
        </authorList>
    </citation>
    <scope>IDENTIFICATION</scope>
</reference>